<evidence type="ECO:0000259" key="10">
    <source>
        <dbReference type="Pfam" id="PF22421"/>
    </source>
</evidence>
<dbReference type="EC" id="6.1.1.1" evidence="8"/>
<comment type="catalytic activity">
    <reaction evidence="7 8">
        <text>tRNA(Tyr) + L-tyrosine + ATP = L-tyrosyl-tRNA(Tyr) + AMP + diphosphate + H(+)</text>
        <dbReference type="Rhea" id="RHEA:10220"/>
        <dbReference type="Rhea" id="RHEA-COMP:9706"/>
        <dbReference type="Rhea" id="RHEA-COMP:9707"/>
        <dbReference type="ChEBI" id="CHEBI:15378"/>
        <dbReference type="ChEBI" id="CHEBI:30616"/>
        <dbReference type="ChEBI" id="CHEBI:33019"/>
        <dbReference type="ChEBI" id="CHEBI:58315"/>
        <dbReference type="ChEBI" id="CHEBI:78442"/>
        <dbReference type="ChEBI" id="CHEBI:78536"/>
        <dbReference type="ChEBI" id="CHEBI:456215"/>
        <dbReference type="EC" id="6.1.1.1"/>
    </reaction>
</comment>
<sequence length="408" mass="46715">MENVFDILTERGFLDQCTYEDELREILGKEKVPFYIGFDATADSLTLGHFLQIRVMQHMQRAGHIPIALLGGGTTTIGDPSGKSDMRTLMDRKTIDYNAKRFQEQISKFLDFSDGNGYIENNADWLTKLNFLDFVREIGIHFSVNRMLNFDCYKNRMEQGLTFFEFSYMLMQSYDFLYLYRKYGCKLEVGGSDQWSNILGGYELVRKLENDKVYAMTFKLLTTANGIKMGKTMAGAIWLDEKKTSPYEMFQYLRNCDDRDVIKFMKLLTMLPLEEISKYEKLEGSEINKAKEVLAYEIVKDIHGEEAAKSALDASHSLFGGNQESNDIPATEMNKDDFKEPMGLLNLMTELSLIGSNSEGRRLIKQGGVSVNDEKVTNPSMVISLDDFVDGEIMIRKGKKVYHKVIIK</sequence>
<evidence type="ECO:0000256" key="6">
    <source>
        <dbReference type="ARBA" id="ARBA00023146"/>
    </source>
</evidence>
<feature type="binding site" evidence="8">
    <location>
        <position position="231"/>
    </location>
    <ligand>
        <name>ATP</name>
        <dbReference type="ChEBI" id="CHEBI:30616"/>
    </ligand>
</feature>
<keyword evidence="3 8" id="KW-0067">ATP-binding</keyword>
<keyword evidence="8" id="KW-0963">Cytoplasm</keyword>
<dbReference type="PRINTS" id="PR01040">
    <property type="entry name" value="TRNASYNTHTYR"/>
</dbReference>
<evidence type="ECO:0000256" key="9">
    <source>
        <dbReference type="PROSITE-ProRule" id="PRU00182"/>
    </source>
</evidence>
<evidence type="ECO:0000313" key="12">
    <source>
        <dbReference type="Proteomes" id="UP001549162"/>
    </source>
</evidence>
<dbReference type="InterPro" id="IPR054608">
    <property type="entry name" value="SYY-like_C"/>
</dbReference>
<comment type="subcellular location">
    <subcellularLocation>
        <location evidence="8">Cytoplasm</location>
    </subcellularLocation>
</comment>
<proteinExistence type="inferred from homology"/>
<dbReference type="Gene3D" id="3.10.290.10">
    <property type="entry name" value="RNA-binding S4 domain"/>
    <property type="match status" value="1"/>
</dbReference>
<accession>A0ABV2JBE9</accession>
<dbReference type="NCBIfam" id="TIGR00234">
    <property type="entry name" value="tyrS"/>
    <property type="match status" value="1"/>
</dbReference>
<feature type="binding site" evidence="8">
    <location>
        <position position="168"/>
    </location>
    <ligand>
        <name>L-tyrosine</name>
        <dbReference type="ChEBI" id="CHEBI:58315"/>
    </ligand>
</feature>
<feature type="short sequence motif" description="'KMSKS' region" evidence="8">
    <location>
        <begin position="228"/>
        <end position="232"/>
    </location>
</feature>
<evidence type="ECO:0000256" key="5">
    <source>
        <dbReference type="ARBA" id="ARBA00022917"/>
    </source>
</evidence>
<dbReference type="Pfam" id="PF00579">
    <property type="entry name" value="tRNA-synt_1b"/>
    <property type="match status" value="1"/>
</dbReference>
<feature type="short sequence motif" description="'HIGH' region" evidence="8">
    <location>
        <begin position="40"/>
        <end position="49"/>
    </location>
</feature>
<organism evidence="11 12">
    <name type="scientific">Peptoniphilus olsenii</name>
    <dbReference type="NCBI Taxonomy" id="411570"/>
    <lineage>
        <taxon>Bacteria</taxon>
        <taxon>Bacillati</taxon>
        <taxon>Bacillota</taxon>
        <taxon>Tissierellia</taxon>
        <taxon>Tissierellales</taxon>
        <taxon>Peptoniphilaceae</taxon>
        <taxon>Peptoniphilus</taxon>
    </lineage>
</organism>
<dbReference type="SUPFAM" id="SSF52374">
    <property type="entry name" value="Nucleotidylyl transferase"/>
    <property type="match status" value="1"/>
</dbReference>
<keyword evidence="5 8" id="KW-0648">Protein biosynthesis</keyword>
<keyword evidence="1 8" id="KW-0436">Ligase</keyword>
<keyword evidence="6 8" id="KW-0030">Aminoacyl-tRNA synthetase</keyword>
<dbReference type="GO" id="GO:0004831">
    <property type="term" value="F:tyrosine-tRNA ligase activity"/>
    <property type="evidence" value="ECO:0007669"/>
    <property type="project" value="UniProtKB-EC"/>
</dbReference>
<dbReference type="HAMAP" id="MF_02006">
    <property type="entry name" value="Tyr_tRNA_synth_type1"/>
    <property type="match status" value="1"/>
</dbReference>
<dbReference type="InterPro" id="IPR014729">
    <property type="entry name" value="Rossmann-like_a/b/a_fold"/>
</dbReference>
<dbReference type="InterPro" id="IPR036986">
    <property type="entry name" value="S4_RNA-bd_sf"/>
</dbReference>
<reference evidence="11 12" key="1">
    <citation type="submission" date="2024-06" db="EMBL/GenBank/DDBJ databases">
        <title>Genomic Encyclopedia of Type Strains, Phase IV (KMG-IV): sequencing the most valuable type-strain genomes for metagenomic binning, comparative biology and taxonomic classification.</title>
        <authorList>
            <person name="Goeker M."/>
        </authorList>
    </citation>
    <scope>NUCLEOTIDE SEQUENCE [LARGE SCALE GENOMIC DNA]</scope>
    <source>
        <strain evidence="11 12">DSM 21460</strain>
    </source>
</reference>
<evidence type="ECO:0000256" key="1">
    <source>
        <dbReference type="ARBA" id="ARBA00022598"/>
    </source>
</evidence>
<dbReference type="PANTHER" id="PTHR11766:SF0">
    <property type="entry name" value="TYROSINE--TRNA LIGASE, MITOCHONDRIAL"/>
    <property type="match status" value="1"/>
</dbReference>
<evidence type="ECO:0000256" key="7">
    <source>
        <dbReference type="ARBA" id="ARBA00048248"/>
    </source>
</evidence>
<evidence type="ECO:0000256" key="4">
    <source>
        <dbReference type="ARBA" id="ARBA00022884"/>
    </source>
</evidence>
<keyword evidence="2 8" id="KW-0547">Nucleotide-binding</keyword>
<dbReference type="EMBL" id="JBEPMA010000006">
    <property type="protein sequence ID" value="MET3617576.1"/>
    <property type="molecule type" value="Genomic_DNA"/>
</dbReference>
<evidence type="ECO:0000256" key="2">
    <source>
        <dbReference type="ARBA" id="ARBA00022741"/>
    </source>
</evidence>
<evidence type="ECO:0000256" key="8">
    <source>
        <dbReference type="HAMAP-Rule" id="MF_02006"/>
    </source>
</evidence>
<keyword evidence="4 9" id="KW-0694">RNA-binding</keyword>
<protein>
    <recommendedName>
        <fullName evidence="8">Tyrosine--tRNA ligase</fullName>
        <ecNumber evidence="8">6.1.1.1</ecNumber>
    </recommendedName>
    <alternativeName>
        <fullName evidence="8">Tyrosyl-tRNA synthetase</fullName>
        <shortName evidence="8">TyrRS</shortName>
    </alternativeName>
</protein>
<comment type="caution">
    <text evidence="11">The sequence shown here is derived from an EMBL/GenBank/DDBJ whole genome shotgun (WGS) entry which is preliminary data.</text>
</comment>
<evidence type="ECO:0000313" key="11">
    <source>
        <dbReference type="EMBL" id="MET3617576.1"/>
    </source>
</evidence>
<dbReference type="InterPro" id="IPR002307">
    <property type="entry name" value="Tyr-tRNA-ligase"/>
</dbReference>
<dbReference type="InterPro" id="IPR024088">
    <property type="entry name" value="Tyr-tRNA-ligase_bac-type"/>
</dbReference>
<dbReference type="Gene3D" id="3.40.50.620">
    <property type="entry name" value="HUPs"/>
    <property type="match status" value="1"/>
</dbReference>
<gene>
    <name evidence="8" type="primary">tyrS</name>
    <name evidence="11" type="ORF">ABID14_001210</name>
</gene>
<feature type="binding site" evidence="8">
    <location>
        <position position="35"/>
    </location>
    <ligand>
        <name>L-tyrosine</name>
        <dbReference type="ChEBI" id="CHEBI:58315"/>
    </ligand>
</feature>
<dbReference type="Proteomes" id="UP001549162">
    <property type="component" value="Unassembled WGS sequence"/>
</dbReference>
<dbReference type="RefSeq" id="WP_354368164.1">
    <property type="nucleotide sequence ID" value="NZ_JBEPMA010000006.1"/>
</dbReference>
<dbReference type="Gene3D" id="1.10.240.10">
    <property type="entry name" value="Tyrosyl-Transfer RNA Synthetase"/>
    <property type="match status" value="1"/>
</dbReference>
<keyword evidence="12" id="KW-1185">Reference proteome</keyword>
<dbReference type="CDD" id="cd00165">
    <property type="entry name" value="S4"/>
    <property type="match status" value="1"/>
</dbReference>
<dbReference type="PANTHER" id="PTHR11766">
    <property type="entry name" value="TYROSYL-TRNA SYNTHETASE"/>
    <property type="match status" value="1"/>
</dbReference>
<name>A0ABV2JBE9_9FIRM</name>
<feature type="binding site" evidence="8">
    <location>
        <position position="172"/>
    </location>
    <ligand>
        <name>L-tyrosine</name>
        <dbReference type="ChEBI" id="CHEBI:58315"/>
    </ligand>
</feature>
<dbReference type="CDD" id="cd00805">
    <property type="entry name" value="TyrRS_core"/>
    <property type="match status" value="1"/>
</dbReference>
<dbReference type="Pfam" id="PF22421">
    <property type="entry name" value="SYY_C-terminal"/>
    <property type="match status" value="1"/>
</dbReference>
<dbReference type="PROSITE" id="PS50889">
    <property type="entry name" value="S4"/>
    <property type="match status" value="1"/>
</dbReference>
<dbReference type="SUPFAM" id="SSF55174">
    <property type="entry name" value="Alpha-L RNA-binding motif"/>
    <property type="match status" value="1"/>
</dbReference>
<dbReference type="InterPro" id="IPR024107">
    <property type="entry name" value="Tyr-tRNA-ligase_bac_1"/>
</dbReference>
<comment type="similarity">
    <text evidence="8">Belongs to the class-I aminoacyl-tRNA synthetase family. TyrS type 1 subfamily.</text>
</comment>
<evidence type="ECO:0000256" key="3">
    <source>
        <dbReference type="ARBA" id="ARBA00022840"/>
    </source>
</evidence>
<dbReference type="InterPro" id="IPR002305">
    <property type="entry name" value="aa-tRNA-synth_Ic"/>
</dbReference>
<comment type="function">
    <text evidence="8">Catalyzes the attachment of tyrosine to tRNA(Tyr) in a two-step reaction: tyrosine is first activated by ATP to form Tyr-AMP and then transferred to the acceptor end of tRNA(Tyr).</text>
</comment>
<feature type="domain" description="Tyrosine--tRNA ligase SYY-like C-terminal" evidence="10">
    <location>
        <begin position="323"/>
        <end position="403"/>
    </location>
</feature>
<comment type="subunit">
    <text evidence="8">Homodimer.</text>
</comment>